<dbReference type="RefSeq" id="WP_230097758.1">
    <property type="nucleotide sequence ID" value="NZ_CAKKNT010000001.1"/>
</dbReference>
<keyword evidence="4" id="KW-0472">Membrane</keyword>
<evidence type="ECO:0000313" key="5">
    <source>
        <dbReference type="EMBL" id="CAH0417626.1"/>
    </source>
</evidence>
<evidence type="ECO:0000256" key="1">
    <source>
        <dbReference type="ARBA" id="ARBA00004316"/>
    </source>
</evidence>
<keyword evidence="6" id="KW-1185">Reference proteome</keyword>
<protein>
    <recommendedName>
        <fullName evidence="7">MORN repeat protein</fullName>
    </recommendedName>
</protein>
<feature type="transmembrane region" description="Helical" evidence="4">
    <location>
        <begin position="12"/>
        <end position="29"/>
    </location>
</feature>
<comment type="subcellular location">
    <subcellularLocation>
        <location evidence="1">Cell projection</location>
    </subcellularLocation>
</comment>
<sequence length="127" mass="13797">MQKSKGRLLTEIGTVIGIVVLGFISLTPAKSQNTTMKLDHGNLVYTGAVINHKFAGQGKLTVQSQGQYVGNFTDGRFQGLGTFTATKGWQMQSDFQNGQLVDQVKLHVGNKTYDQKILADGTLKNAH</sequence>
<accession>A0ABM8Z8G9</accession>
<reference evidence="5 6" key="1">
    <citation type="submission" date="2021-11" db="EMBL/GenBank/DDBJ databases">
        <authorList>
            <person name="Depoorter E."/>
        </authorList>
    </citation>
    <scope>NUCLEOTIDE SEQUENCE [LARGE SCALE GENOMIC DNA]</scope>
    <source>
        <strain evidence="5 6">LMG 24286</strain>
    </source>
</reference>
<name>A0ABM8Z8G9_9LACO</name>
<keyword evidence="4" id="KW-1133">Transmembrane helix</keyword>
<dbReference type="Gene3D" id="2.20.110.10">
    <property type="entry name" value="Histone H3 K4-specific methyltransferase SET7/9 N-terminal domain"/>
    <property type="match status" value="1"/>
</dbReference>
<evidence type="ECO:0008006" key="7">
    <source>
        <dbReference type="Google" id="ProtNLM"/>
    </source>
</evidence>
<evidence type="ECO:0000256" key="4">
    <source>
        <dbReference type="SAM" id="Phobius"/>
    </source>
</evidence>
<evidence type="ECO:0000256" key="2">
    <source>
        <dbReference type="ARBA" id="ARBA00022737"/>
    </source>
</evidence>
<gene>
    <name evidence="5" type="ORF">WGH24286_00038</name>
</gene>
<evidence type="ECO:0000313" key="6">
    <source>
        <dbReference type="Proteomes" id="UP000789719"/>
    </source>
</evidence>
<dbReference type="PANTHER" id="PTHR46614">
    <property type="entry name" value="MORN REPEAT-CONTAINING PROTEIN 4"/>
    <property type="match status" value="1"/>
</dbReference>
<comment type="caution">
    <text evidence="5">The sequence shown here is derived from an EMBL/GenBank/DDBJ whole genome shotgun (WGS) entry which is preliminary data.</text>
</comment>
<dbReference type="InterPro" id="IPR003409">
    <property type="entry name" value="MORN"/>
</dbReference>
<proteinExistence type="predicted"/>
<keyword evidence="4" id="KW-0812">Transmembrane</keyword>
<evidence type="ECO:0000256" key="3">
    <source>
        <dbReference type="ARBA" id="ARBA00023273"/>
    </source>
</evidence>
<keyword evidence="3" id="KW-0966">Cell projection</keyword>
<dbReference type="EMBL" id="CAKKNT010000001">
    <property type="protein sequence ID" value="CAH0417626.1"/>
    <property type="molecule type" value="Genomic_DNA"/>
</dbReference>
<dbReference type="Pfam" id="PF02493">
    <property type="entry name" value="MORN"/>
    <property type="match status" value="2"/>
</dbReference>
<dbReference type="PANTHER" id="PTHR46614:SF1">
    <property type="entry name" value="MORN REPEAT-CONTAINING PROTEIN 4"/>
    <property type="match status" value="1"/>
</dbReference>
<dbReference type="SUPFAM" id="SSF82185">
    <property type="entry name" value="Histone H3 K4-specific methyltransferase SET7/9 N-terminal domain"/>
    <property type="match status" value="1"/>
</dbReference>
<dbReference type="Proteomes" id="UP000789719">
    <property type="component" value="Unassembled WGS sequence"/>
</dbReference>
<dbReference type="InterPro" id="IPR052315">
    <property type="entry name" value="MORN4"/>
</dbReference>
<organism evidence="5 6">
    <name type="scientific">Periweissella ghanensis</name>
    <dbReference type="NCBI Taxonomy" id="467997"/>
    <lineage>
        <taxon>Bacteria</taxon>
        <taxon>Bacillati</taxon>
        <taxon>Bacillota</taxon>
        <taxon>Bacilli</taxon>
        <taxon>Lactobacillales</taxon>
        <taxon>Lactobacillaceae</taxon>
        <taxon>Periweissella</taxon>
    </lineage>
</organism>
<keyword evidence="2" id="KW-0677">Repeat</keyword>